<dbReference type="PANTHER" id="PTHR38471">
    <property type="entry name" value="FOUR HELIX BUNDLE PROTEIN"/>
    <property type="match status" value="1"/>
</dbReference>
<reference evidence="1" key="1">
    <citation type="journal article" date="2015" name="Nature">
        <title>Complex archaea that bridge the gap between prokaryotes and eukaryotes.</title>
        <authorList>
            <person name="Spang A."/>
            <person name="Saw J.H."/>
            <person name="Jorgensen S.L."/>
            <person name="Zaremba-Niedzwiedzka K."/>
            <person name="Martijn J."/>
            <person name="Lind A.E."/>
            <person name="van Eijk R."/>
            <person name="Schleper C."/>
            <person name="Guy L."/>
            <person name="Ettema T.J."/>
        </authorList>
    </citation>
    <scope>NUCLEOTIDE SEQUENCE</scope>
</reference>
<dbReference type="PANTHER" id="PTHR38471:SF2">
    <property type="entry name" value="FOUR HELIX BUNDLE PROTEIN"/>
    <property type="match status" value="1"/>
</dbReference>
<proteinExistence type="predicted"/>
<dbReference type="NCBIfam" id="TIGR02436">
    <property type="entry name" value="four helix bundle protein"/>
    <property type="match status" value="1"/>
</dbReference>
<dbReference type="SUPFAM" id="SSF158446">
    <property type="entry name" value="IVS-encoded protein-like"/>
    <property type="match status" value="1"/>
</dbReference>
<organism evidence="1">
    <name type="scientific">marine sediment metagenome</name>
    <dbReference type="NCBI Taxonomy" id="412755"/>
    <lineage>
        <taxon>unclassified sequences</taxon>
        <taxon>metagenomes</taxon>
        <taxon>ecological metagenomes</taxon>
    </lineage>
</organism>
<dbReference type="InterPro" id="IPR036583">
    <property type="entry name" value="23S_rRNA_IVS_sf"/>
</dbReference>
<dbReference type="AlphaFoldDB" id="A0A0F9VLA7"/>
<protein>
    <recommendedName>
        <fullName evidence="2">Four helix bundle protein</fullName>
    </recommendedName>
</protein>
<evidence type="ECO:0008006" key="2">
    <source>
        <dbReference type="Google" id="ProtNLM"/>
    </source>
</evidence>
<dbReference type="CDD" id="cd16377">
    <property type="entry name" value="23S_rRNA_IVP_like"/>
    <property type="match status" value="1"/>
</dbReference>
<name>A0A0F9VLA7_9ZZZZ</name>
<accession>A0A0F9VLA7</accession>
<gene>
    <name evidence="1" type="ORF">LCGC14_0124470</name>
</gene>
<dbReference type="Pfam" id="PF05635">
    <property type="entry name" value="23S_rRNA_IVP"/>
    <property type="match status" value="1"/>
</dbReference>
<comment type="caution">
    <text evidence="1">The sequence shown here is derived from an EMBL/GenBank/DDBJ whole genome shotgun (WGS) entry which is preliminary data.</text>
</comment>
<dbReference type="InterPro" id="IPR012657">
    <property type="entry name" value="23S_rRNA-intervening_sequence"/>
</dbReference>
<sequence length="119" mass="13092">MRDHRKLTAFQLADAFVLAVYKATKAFPRTEQFGLTSQLRRAVVSVAANIVEGSARSSEKDYVKFLGIAFASLREAGYFIELAGKLAYLEPAATKDLLAQYDHCARVLSGLVSSFRENG</sequence>
<dbReference type="Gene3D" id="1.20.1440.60">
    <property type="entry name" value="23S rRNA-intervening sequence"/>
    <property type="match status" value="1"/>
</dbReference>
<dbReference type="EMBL" id="LAZR01000039">
    <property type="protein sequence ID" value="KKO00673.1"/>
    <property type="molecule type" value="Genomic_DNA"/>
</dbReference>
<evidence type="ECO:0000313" key="1">
    <source>
        <dbReference type="EMBL" id="KKO00673.1"/>
    </source>
</evidence>